<dbReference type="GO" id="GO:0016740">
    <property type="term" value="F:transferase activity"/>
    <property type="evidence" value="ECO:0007669"/>
    <property type="project" value="UniProtKB-KW"/>
</dbReference>
<dbReference type="Gene3D" id="3.90.550.10">
    <property type="entry name" value="Spore Coat Polysaccharide Biosynthesis Protein SpsA, Chain A"/>
    <property type="match status" value="1"/>
</dbReference>
<dbReference type="InterPro" id="IPR029044">
    <property type="entry name" value="Nucleotide-diphossugar_trans"/>
</dbReference>
<gene>
    <name evidence="2" type="ORF">GYA93_22440</name>
</gene>
<reference evidence="2 3" key="1">
    <citation type="submission" date="2020-01" db="EMBL/GenBank/DDBJ databases">
        <title>Investigation of new actinobacteria for the biodesulphurisation of diesel fuel.</title>
        <authorList>
            <person name="Athi Narayanan S.M."/>
        </authorList>
    </citation>
    <scope>NUCLEOTIDE SEQUENCE [LARGE SCALE GENOMIC DNA]</scope>
    <source>
        <strain evidence="2 3">213E</strain>
    </source>
</reference>
<proteinExistence type="predicted"/>
<name>A0A7K3LW13_9ACTN</name>
<sequence>MALTDSPLLTVLIPVYNAAPYIVAAVRSVLSQGVDDLEVLIVDDGSTDGSVDALAEIDDPRVRVVSQPNGGLVSALNRGLDEVRGVFLARMDADDLCAPGRLQAQLDWFAQHPDAVVCGTDYELFGAMSGRVRMPRSDAACRHRLLLAGCLCGASAMMRTEVLRRTGIRFDPEFTHAEDYEFYARLSEYGEIGNIPMVGYLYRIHPGQVSDRHADAQRAAHLRIAAAHAVRVGARPLPDAVLSDLLWPDRGGVLPTAGVSTVAAARALLRDPGVETARFGARRVLEATLAARRGE</sequence>
<dbReference type="PANTHER" id="PTHR43685">
    <property type="entry name" value="GLYCOSYLTRANSFERASE"/>
    <property type="match status" value="1"/>
</dbReference>
<feature type="domain" description="Glycosyltransferase 2-like" evidence="1">
    <location>
        <begin position="10"/>
        <end position="163"/>
    </location>
</feature>
<dbReference type="EMBL" id="JAADZU010000111">
    <property type="protein sequence ID" value="NDK92296.1"/>
    <property type="molecule type" value="Genomic_DNA"/>
</dbReference>
<keyword evidence="2" id="KW-0808">Transferase</keyword>
<keyword evidence="3" id="KW-1185">Reference proteome</keyword>
<dbReference type="InterPro" id="IPR050834">
    <property type="entry name" value="Glycosyltransf_2"/>
</dbReference>
<dbReference type="RefSeq" id="WP_059038119.1">
    <property type="nucleotide sequence ID" value="NZ_JAADZU010000111.1"/>
</dbReference>
<dbReference type="AlphaFoldDB" id="A0A7K3LW13"/>
<comment type="caution">
    <text evidence="2">The sequence shown here is derived from an EMBL/GenBank/DDBJ whole genome shotgun (WGS) entry which is preliminary data.</text>
</comment>
<evidence type="ECO:0000313" key="2">
    <source>
        <dbReference type="EMBL" id="NDK92296.1"/>
    </source>
</evidence>
<evidence type="ECO:0000313" key="3">
    <source>
        <dbReference type="Proteomes" id="UP000466307"/>
    </source>
</evidence>
<dbReference type="Pfam" id="PF00535">
    <property type="entry name" value="Glycos_transf_2"/>
    <property type="match status" value="1"/>
</dbReference>
<organism evidence="2 3">
    <name type="scientific">Gordonia desulfuricans</name>
    <dbReference type="NCBI Taxonomy" id="89051"/>
    <lineage>
        <taxon>Bacteria</taxon>
        <taxon>Bacillati</taxon>
        <taxon>Actinomycetota</taxon>
        <taxon>Actinomycetes</taxon>
        <taxon>Mycobacteriales</taxon>
        <taxon>Gordoniaceae</taxon>
        <taxon>Gordonia</taxon>
    </lineage>
</organism>
<accession>A0A7K3LW13</accession>
<dbReference type="SUPFAM" id="SSF53448">
    <property type="entry name" value="Nucleotide-diphospho-sugar transferases"/>
    <property type="match status" value="1"/>
</dbReference>
<dbReference type="PANTHER" id="PTHR43685:SF10">
    <property type="entry name" value="LACTO-N-NEOTETRAOSE BIOSYNTHESIS GLYCOSYL TRANSFERASE LGTA"/>
    <property type="match status" value="1"/>
</dbReference>
<dbReference type="Proteomes" id="UP000466307">
    <property type="component" value="Unassembled WGS sequence"/>
</dbReference>
<protein>
    <submittedName>
        <fullName evidence="2">Glycosyltransferase</fullName>
    </submittedName>
</protein>
<evidence type="ECO:0000259" key="1">
    <source>
        <dbReference type="Pfam" id="PF00535"/>
    </source>
</evidence>
<dbReference type="InterPro" id="IPR001173">
    <property type="entry name" value="Glyco_trans_2-like"/>
</dbReference>